<keyword evidence="1" id="KW-0812">Transmembrane</keyword>
<keyword evidence="1" id="KW-1133">Transmembrane helix</keyword>
<dbReference type="EMBL" id="PXYW01000005">
    <property type="protein sequence ID" value="PSR34871.1"/>
    <property type="molecule type" value="Genomic_DNA"/>
</dbReference>
<feature type="transmembrane region" description="Helical" evidence="1">
    <location>
        <begin position="83"/>
        <end position="102"/>
    </location>
</feature>
<feature type="transmembrane region" description="Helical" evidence="1">
    <location>
        <begin position="36"/>
        <end position="54"/>
    </location>
</feature>
<evidence type="ECO:0000256" key="1">
    <source>
        <dbReference type="SAM" id="Phobius"/>
    </source>
</evidence>
<reference evidence="2 3" key="1">
    <citation type="journal article" date="2014" name="BMC Genomics">
        <title>Comparison of environmental and isolate Sulfobacillus genomes reveals diverse carbon, sulfur, nitrogen, and hydrogen metabolisms.</title>
        <authorList>
            <person name="Justice N.B."/>
            <person name="Norman A."/>
            <person name="Brown C.T."/>
            <person name="Singh A."/>
            <person name="Thomas B.C."/>
            <person name="Banfield J.F."/>
        </authorList>
    </citation>
    <scope>NUCLEOTIDE SEQUENCE [LARGE SCALE GENOMIC DNA]</scope>
    <source>
        <strain evidence="2">AMDSBA4</strain>
    </source>
</reference>
<proteinExistence type="predicted"/>
<gene>
    <name evidence="2" type="ORF">C7B46_02865</name>
</gene>
<organism evidence="2 3">
    <name type="scientific">Sulfobacillus benefaciens</name>
    <dbReference type="NCBI Taxonomy" id="453960"/>
    <lineage>
        <taxon>Bacteria</taxon>
        <taxon>Bacillati</taxon>
        <taxon>Bacillota</taxon>
        <taxon>Clostridia</taxon>
        <taxon>Eubacteriales</taxon>
        <taxon>Clostridiales Family XVII. Incertae Sedis</taxon>
        <taxon>Sulfobacillus</taxon>
    </lineage>
</organism>
<name>A0A2T2XK60_9FIRM</name>
<evidence type="ECO:0000313" key="3">
    <source>
        <dbReference type="Proteomes" id="UP000242972"/>
    </source>
</evidence>
<keyword evidence="1" id="KW-0472">Membrane</keyword>
<protein>
    <submittedName>
        <fullName evidence="2">Uncharacterized protein</fullName>
    </submittedName>
</protein>
<comment type="caution">
    <text evidence="2">The sequence shown here is derived from an EMBL/GenBank/DDBJ whole genome shotgun (WGS) entry which is preliminary data.</text>
</comment>
<sequence length="117" mass="13234">MIAAILALALAYVDITRAHAQLDHRHADQTIAKKRISFWLFLVITFTWFDVVVVPDHEVTPALVATEQGWSLHGAMRGLFSRLATVVMVAIILAPLVLFLFLPGKISFALRLFWCRY</sequence>
<dbReference type="Proteomes" id="UP000242972">
    <property type="component" value="Unassembled WGS sequence"/>
</dbReference>
<dbReference type="AlphaFoldDB" id="A0A2T2XK60"/>
<evidence type="ECO:0000313" key="2">
    <source>
        <dbReference type="EMBL" id="PSR34871.1"/>
    </source>
</evidence>
<accession>A0A2T2XK60</accession>